<evidence type="ECO:0000313" key="1">
    <source>
        <dbReference type="EMBL" id="MED6162094.1"/>
    </source>
</evidence>
<comment type="caution">
    <text evidence="1">The sequence shown here is derived from an EMBL/GenBank/DDBJ whole genome shotgun (WGS) entry which is preliminary data.</text>
</comment>
<dbReference type="EMBL" id="JASCZI010121523">
    <property type="protein sequence ID" value="MED6162094.1"/>
    <property type="molecule type" value="Genomic_DNA"/>
</dbReference>
<sequence length="56" mass="6338">MPFVEISSAQRSDKDLLSPFSEISSKEYDHSGSISVLSNLLHNLPPYHVYFLPEKS</sequence>
<feature type="non-terminal residue" evidence="1">
    <location>
        <position position="56"/>
    </location>
</feature>
<dbReference type="Proteomes" id="UP001341840">
    <property type="component" value="Unassembled WGS sequence"/>
</dbReference>
<protein>
    <submittedName>
        <fullName evidence="1">Uncharacterized protein</fullName>
    </submittedName>
</protein>
<proteinExistence type="predicted"/>
<organism evidence="1 2">
    <name type="scientific">Stylosanthes scabra</name>
    <dbReference type="NCBI Taxonomy" id="79078"/>
    <lineage>
        <taxon>Eukaryota</taxon>
        <taxon>Viridiplantae</taxon>
        <taxon>Streptophyta</taxon>
        <taxon>Embryophyta</taxon>
        <taxon>Tracheophyta</taxon>
        <taxon>Spermatophyta</taxon>
        <taxon>Magnoliopsida</taxon>
        <taxon>eudicotyledons</taxon>
        <taxon>Gunneridae</taxon>
        <taxon>Pentapetalae</taxon>
        <taxon>rosids</taxon>
        <taxon>fabids</taxon>
        <taxon>Fabales</taxon>
        <taxon>Fabaceae</taxon>
        <taxon>Papilionoideae</taxon>
        <taxon>50 kb inversion clade</taxon>
        <taxon>dalbergioids sensu lato</taxon>
        <taxon>Dalbergieae</taxon>
        <taxon>Pterocarpus clade</taxon>
        <taxon>Stylosanthes</taxon>
    </lineage>
</organism>
<name>A0ABU6ULZ1_9FABA</name>
<keyword evidence="2" id="KW-1185">Reference proteome</keyword>
<reference evidence="1 2" key="1">
    <citation type="journal article" date="2023" name="Plants (Basel)">
        <title>Bridging the Gap: Combining Genomics and Transcriptomics Approaches to Understand Stylosanthes scabra, an Orphan Legume from the Brazilian Caatinga.</title>
        <authorList>
            <person name="Ferreira-Neto J.R.C."/>
            <person name="da Silva M.D."/>
            <person name="Binneck E."/>
            <person name="de Melo N.F."/>
            <person name="da Silva R.H."/>
            <person name="de Melo A.L.T.M."/>
            <person name="Pandolfi V."/>
            <person name="Bustamante F.O."/>
            <person name="Brasileiro-Vidal A.C."/>
            <person name="Benko-Iseppon A.M."/>
        </authorList>
    </citation>
    <scope>NUCLEOTIDE SEQUENCE [LARGE SCALE GENOMIC DNA]</scope>
    <source>
        <tissue evidence="1">Leaves</tissue>
    </source>
</reference>
<evidence type="ECO:0000313" key="2">
    <source>
        <dbReference type="Proteomes" id="UP001341840"/>
    </source>
</evidence>
<gene>
    <name evidence="1" type="ORF">PIB30_067087</name>
</gene>
<accession>A0ABU6ULZ1</accession>